<comment type="caution">
    <text evidence="3">The sequence shown here is derived from an EMBL/GenBank/DDBJ whole genome shotgun (WGS) entry which is preliminary data.</text>
</comment>
<dbReference type="OrthoDB" id="907479at2759"/>
<accession>A0A6A4WKJ8</accession>
<keyword evidence="4" id="KW-1185">Reference proteome</keyword>
<dbReference type="EMBL" id="VIIS01000970">
    <property type="protein sequence ID" value="KAF0303162.1"/>
    <property type="molecule type" value="Genomic_DNA"/>
</dbReference>
<keyword evidence="2" id="KW-0472">Membrane</keyword>
<keyword evidence="2" id="KW-0812">Transmembrane</keyword>
<dbReference type="Proteomes" id="UP000440578">
    <property type="component" value="Unassembled WGS sequence"/>
</dbReference>
<protein>
    <submittedName>
        <fullName evidence="3">Cytochrome b reductase 1</fullName>
    </submittedName>
</protein>
<dbReference type="AlphaFoldDB" id="A0A6A4WKJ8"/>
<evidence type="ECO:0000256" key="2">
    <source>
        <dbReference type="SAM" id="Phobius"/>
    </source>
</evidence>
<feature type="transmembrane region" description="Helical" evidence="2">
    <location>
        <begin position="27"/>
        <end position="47"/>
    </location>
</feature>
<keyword evidence="2" id="KW-1133">Transmembrane helix</keyword>
<feature type="compositionally biased region" description="Basic and acidic residues" evidence="1">
    <location>
        <begin position="1"/>
        <end position="10"/>
    </location>
</feature>
<evidence type="ECO:0000313" key="4">
    <source>
        <dbReference type="Proteomes" id="UP000440578"/>
    </source>
</evidence>
<evidence type="ECO:0000256" key="1">
    <source>
        <dbReference type="SAM" id="MobiDB-lite"/>
    </source>
</evidence>
<feature type="region of interest" description="Disordered" evidence="1">
    <location>
        <begin position="1"/>
        <end position="21"/>
    </location>
</feature>
<organism evidence="3 4">
    <name type="scientific">Amphibalanus amphitrite</name>
    <name type="common">Striped barnacle</name>
    <name type="synonym">Balanus amphitrite</name>
    <dbReference type="NCBI Taxonomy" id="1232801"/>
    <lineage>
        <taxon>Eukaryota</taxon>
        <taxon>Metazoa</taxon>
        <taxon>Ecdysozoa</taxon>
        <taxon>Arthropoda</taxon>
        <taxon>Crustacea</taxon>
        <taxon>Multicrustacea</taxon>
        <taxon>Cirripedia</taxon>
        <taxon>Thoracica</taxon>
        <taxon>Thoracicalcarea</taxon>
        <taxon>Balanomorpha</taxon>
        <taxon>Balanoidea</taxon>
        <taxon>Balanidae</taxon>
        <taxon>Amphibalaninae</taxon>
        <taxon>Amphibalanus</taxon>
    </lineage>
</organism>
<reference evidence="3 4" key="1">
    <citation type="submission" date="2019-07" db="EMBL/GenBank/DDBJ databases">
        <title>Draft genome assembly of a fouling barnacle, Amphibalanus amphitrite (Darwin, 1854): The first reference genome for Thecostraca.</title>
        <authorList>
            <person name="Kim W."/>
        </authorList>
    </citation>
    <scope>NUCLEOTIDE SEQUENCE [LARGE SCALE GENOMIC DNA]</scope>
    <source>
        <strain evidence="3">SNU_AA5</strain>
        <tissue evidence="3">Soma without cirri and trophi</tissue>
    </source>
</reference>
<dbReference type="Gene3D" id="1.20.120.1770">
    <property type="match status" value="1"/>
</dbReference>
<proteinExistence type="predicted"/>
<name>A0A6A4WKJ8_AMPAM</name>
<gene>
    <name evidence="3" type="primary">cybrd1</name>
    <name evidence="3" type="ORF">FJT64_024872</name>
</gene>
<evidence type="ECO:0000313" key="3">
    <source>
        <dbReference type="EMBL" id="KAF0303162.1"/>
    </source>
</evidence>
<sequence length="70" mass="8048">MDLTIDRDGWNPKNNEQPYSKLPPEAYLINFVGLLLAVFCCLVVFLLSHGGYRRPPQPEDEMLLRDTVID</sequence>